<keyword evidence="3" id="KW-0949">S-adenosyl-L-methionine</keyword>
<keyword evidence="2" id="KW-0004">4Fe-4S</keyword>
<dbReference type="HOGENOM" id="CLU_058377_0_0_2"/>
<dbReference type="STRING" id="867904.Metho_2124"/>
<accession>L0L1N2</accession>
<evidence type="ECO:0000256" key="2">
    <source>
        <dbReference type="ARBA" id="ARBA00022485"/>
    </source>
</evidence>
<dbReference type="GeneID" id="14406637"/>
<dbReference type="PROSITE" id="PS51918">
    <property type="entry name" value="RADICAL_SAM"/>
    <property type="match status" value="1"/>
</dbReference>
<name>L0L1N2_METHD</name>
<evidence type="ECO:0000313" key="9">
    <source>
        <dbReference type="Proteomes" id="UP000010866"/>
    </source>
</evidence>
<dbReference type="InterPro" id="IPR040084">
    <property type="entry name" value="GTPase_Obg"/>
</dbReference>
<feature type="domain" description="Radical SAM core" evidence="7">
    <location>
        <begin position="14"/>
        <end position="260"/>
    </location>
</feature>
<protein>
    <submittedName>
        <fullName evidence="8">Fe-S oxidoreductase</fullName>
    </submittedName>
</protein>
<dbReference type="InterPro" id="IPR007197">
    <property type="entry name" value="rSAM"/>
</dbReference>
<dbReference type="SFLD" id="SFLDG01083">
    <property type="entry name" value="Uncharacterised_Radical_SAM_Su"/>
    <property type="match status" value="1"/>
</dbReference>
<dbReference type="SUPFAM" id="SSF102114">
    <property type="entry name" value="Radical SAM enzymes"/>
    <property type="match status" value="1"/>
</dbReference>
<dbReference type="GO" id="GO:0003824">
    <property type="term" value="F:catalytic activity"/>
    <property type="evidence" value="ECO:0007669"/>
    <property type="project" value="InterPro"/>
</dbReference>
<dbReference type="Gene3D" id="3.20.20.70">
    <property type="entry name" value="Aldolase class I"/>
    <property type="match status" value="1"/>
</dbReference>
<keyword evidence="4" id="KW-0479">Metal-binding</keyword>
<comment type="cofactor">
    <cofactor evidence="1">
        <name>[4Fe-4S] cluster</name>
        <dbReference type="ChEBI" id="CHEBI:49883"/>
    </cofactor>
</comment>
<dbReference type="Proteomes" id="UP000010866">
    <property type="component" value="Chromosome"/>
</dbReference>
<dbReference type="Pfam" id="PF04055">
    <property type="entry name" value="Radical_SAM"/>
    <property type="match status" value="1"/>
</dbReference>
<keyword evidence="9" id="KW-1185">Reference proteome</keyword>
<reference evidence="9" key="1">
    <citation type="submission" date="2012-02" db="EMBL/GenBank/DDBJ databases">
        <title>Complete sequence of chromosome of Methanomethylovorans hollandica DSM 15978.</title>
        <authorList>
            <person name="Lucas S."/>
            <person name="Copeland A."/>
            <person name="Lapidus A."/>
            <person name="Glavina del Rio T."/>
            <person name="Dalin E."/>
            <person name="Tice H."/>
            <person name="Bruce D."/>
            <person name="Goodwin L."/>
            <person name="Pitluck S."/>
            <person name="Peters L."/>
            <person name="Mikhailova N."/>
            <person name="Held B."/>
            <person name="Kyrpides N."/>
            <person name="Mavromatis K."/>
            <person name="Ivanova N."/>
            <person name="Brettin T."/>
            <person name="Detter J.C."/>
            <person name="Han C."/>
            <person name="Larimer F."/>
            <person name="Land M."/>
            <person name="Hauser L."/>
            <person name="Markowitz V."/>
            <person name="Cheng J.-F."/>
            <person name="Hugenholtz P."/>
            <person name="Woyke T."/>
            <person name="Wu D."/>
            <person name="Spring S."/>
            <person name="Schroeder M."/>
            <person name="Brambilla E."/>
            <person name="Klenk H.-P."/>
            <person name="Eisen J.A."/>
        </authorList>
    </citation>
    <scope>NUCLEOTIDE SEQUENCE [LARGE SCALE GENOMIC DNA]</scope>
    <source>
        <strain evidence="9">DSM 15978 / NBRC 107637 / DMS1</strain>
    </source>
</reference>
<dbReference type="KEGG" id="mhz:Metho_2124"/>
<dbReference type="GO" id="GO:0046872">
    <property type="term" value="F:metal ion binding"/>
    <property type="evidence" value="ECO:0007669"/>
    <property type="project" value="UniProtKB-KW"/>
</dbReference>
<dbReference type="PANTHER" id="PTHR43787">
    <property type="entry name" value="FEMO COFACTOR BIOSYNTHESIS PROTEIN NIFB-RELATED"/>
    <property type="match status" value="1"/>
</dbReference>
<sequence>MKSRIIYGPILSRRLGRSLGIDVIKRKDSKKNCNFDCVYCQLGHVDNMVKAPENVTGAVTTKEVVEGIRSFHRNIENLDYITFSGTCEPTLNLSLGSMILGVKQITDQSVCVLTNSSLVDRDDVRSNLAEADLVIATLVSGNEDTFRAIHRPVEGIRLNNIIKGLQAMKDLEKCPRLGIEVMLVDSTNGYLVNSTDEEITKLIEVIKTIDPDEIEILTVSRPSAEKFIVPVAEIRLKEIAHRFGAELGRDRVKLVLKGLRRERSSMQHENLGEEVYDLILRRPCTCEQICASLGISSAQLTPILEKLISSDDIISIVSKNGRYYKAS</sequence>
<organism evidence="8 9">
    <name type="scientific">Methanomethylovorans hollandica (strain DSM 15978 / NBRC 107637 / DMS1)</name>
    <dbReference type="NCBI Taxonomy" id="867904"/>
    <lineage>
        <taxon>Archaea</taxon>
        <taxon>Methanobacteriati</taxon>
        <taxon>Methanobacteriota</taxon>
        <taxon>Stenosarchaea group</taxon>
        <taxon>Methanomicrobia</taxon>
        <taxon>Methanosarcinales</taxon>
        <taxon>Methanosarcinaceae</taxon>
        <taxon>Methanomethylovorans</taxon>
    </lineage>
</organism>
<dbReference type="SFLD" id="SFLDS00029">
    <property type="entry name" value="Radical_SAM"/>
    <property type="match status" value="1"/>
</dbReference>
<keyword evidence="5" id="KW-0408">Iron</keyword>
<dbReference type="OrthoDB" id="17974at2157"/>
<dbReference type="AlphaFoldDB" id="L0L1N2"/>
<keyword evidence="6" id="KW-0411">Iron-sulfur</keyword>
<dbReference type="InterPro" id="IPR058240">
    <property type="entry name" value="rSAM_sf"/>
</dbReference>
<dbReference type="PANTHER" id="PTHR43787:SF11">
    <property type="entry name" value="UPF0026 PROTEIN SLR1464"/>
    <property type="match status" value="1"/>
</dbReference>
<proteinExistence type="predicted"/>
<evidence type="ECO:0000256" key="6">
    <source>
        <dbReference type="ARBA" id="ARBA00023014"/>
    </source>
</evidence>
<dbReference type="InterPro" id="IPR013785">
    <property type="entry name" value="Aldolase_TIM"/>
</dbReference>
<evidence type="ECO:0000259" key="7">
    <source>
        <dbReference type="PROSITE" id="PS51918"/>
    </source>
</evidence>
<dbReference type="RefSeq" id="WP_015325453.1">
    <property type="nucleotide sequence ID" value="NC_019977.1"/>
</dbReference>
<evidence type="ECO:0000256" key="1">
    <source>
        <dbReference type="ARBA" id="ARBA00001966"/>
    </source>
</evidence>
<evidence type="ECO:0000256" key="4">
    <source>
        <dbReference type="ARBA" id="ARBA00022723"/>
    </source>
</evidence>
<evidence type="ECO:0000256" key="3">
    <source>
        <dbReference type="ARBA" id="ARBA00022691"/>
    </source>
</evidence>
<dbReference type="EMBL" id="CP003362">
    <property type="protein sequence ID" value="AGB50288.1"/>
    <property type="molecule type" value="Genomic_DNA"/>
</dbReference>
<gene>
    <name evidence="8" type="ordered locus">Metho_2124</name>
</gene>
<evidence type="ECO:0000256" key="5">
    <source>
        <dbReference type="ARBA" id="ARBA00023004"/>
    </source>
</evidence>
<dbReference type="GO" id="GO:0051539">
    <property type="term" value="F:4 iron, 4 sulfur cluster binding"/>
    <property type="evidence" value="ECO:0007669"/>
    <property type="project" value="UniProtKB-KW"/>
</dbReference>
<evidence type="ECO:0000313" key="8">
    <source>
        <dbReference type="EMBL" id="AGB50288.1"/>
    </source>
</evidence>